<keyword evidence="4" id="KW-1185">Reference proteome</keyword>
<feature type="compositionally biased region" description="Basic and acidic residues" evidence="2">
    <location>
        <begin position="30"/>
        <end position="41"/>
    </location>
</feature>
<evidence type="ECO:0000256" key="2">
    <source>
        <dbReference type="SAM" id="MobiDB-lite"/>
    </source>
</evidence>
<dbReference type="EMBL" id="BJWL01000022">
    <property type="protein sequence ID" value="GFZ10838.1"/>
    <property type="molecule type" value="Genomic_DNA"/>
</dbReference>
<evidence type="ECO:0000313" key="3">
    <source>
        <dbReference type="EMBL" id="GFZ10838.1"/>
    </source>
</evidence>
<accession>A0A7J0GJB3</accession>
<reference evidence="3 4" key="1">
    <citation type="submission" date="2019-07" db="EMBL/GenBank/DDBJ databases">
        <title>De Novo Assembly of kiwifruit Actinidia rufa.</title>
        <authorList>
            <person name="Sugita-Konishi S."/>
            <person name="Sato K."/>
            <person name="Mori E."/>
            <person name="Abe Y."/>
            <person name="Kisaki G."/>
            <person name="Hamano K."/>
            <person name="Suezawa K."/>
            <person name="Otani M."/>
            <person name="Fukuda T."/>
            <person name="Manabe T."/>
            <person name="Gomi K."/>
            <person name="Tabuchi M."/>
            <person name="Akimitsu K."/>
            <person name="Kataoka I."/>
        </authorList>
    </citation>
    <scope>NUCLEOTIDE SEQUENCE [LARGE SCALE GENOMIC DNA]</scope>
    <source>
        <strain evidence="4">cv. Fuchu</strain>
    </source>
</reference>
<evidence type="ECO:0000313" key="4">
    <source>
        <dbReference type="Proteomes" id="UP000585474"/>
    </source>
</evidence>
<feature type="compositionally biased region" description="Low complexity" evidence="2">
    <location>
        <begin position="60"/>
        <end position="73"/>
    </location>
</feature>
<sequence>MGVPSWGRWPLLIPKISTTSSRAGLKSARKPSELSTIDKPRGRSQCQPQRGRTPRVPSWEEGITSSSSTYTSSDNEEEEGEEAINQLVILAAEPEVLNAAKPIPISNSDNEHSDDLTYTALQLIGEVEVAHSFRKGNKYDTSSGSANMAPRFKTLGQKKSTPAASAELSLSEAPLLGKQLARGPSKKVKKKKGEMSYALLPYSSAQAELWNPKFSTTELGKQSIEIKKSKKKISSLEKQAKLDSKAMEKAKLELVVVVQKRDASYAAITKAQSKEAVNEFPGKTPKVANKIVQEVAEVSIAAEAASPKLSPNL</sequence>
<feature type="coiled-coil region" evidence="1">
    <location>
        <begin position="219"/>
        <end position="253"/>
    </location>
</feature>
<protein>
    <submittedName>
        <fullName evidence="3">Uncharacterized protein</fullName>
    </submittedName>
</protein>
<evidence type="ECO:0000256" key="1">
    <source>
        <dbReference type="SAM" id="Coils"/>
    </source>
</evidence>
<comment type="caution">
    <text evidence="3">The sequence shown here is derived from an EMBL/GenBank/DDBJ whole genome shotgun (WGS) entry which is preliminary data.</text>
</comment>
<dbReference type="AlphaFoldDB" id="A0A7J0GJB3"/>
<name>A0A7J0GJB3_9ERIC</name>
<organism evidence="3 4">
    <name type="scientific">Actinidia rufa</name>
    <dbReference type="NCBI Taxonomy" id="165716"/>
    <lineage>
        <taxon>Eukaryota</taxon>
        <taxon>Viridiplantae</taxon>
        <taxon>Streptophyta</taxon>
        <taxon>Embryophyta</taxon>
        <taxon>Tracheophyta</taxon>
        <taxon>Spermatophyta</taxon>
        <taxon>Magnoliopsida</taxon>
        <taxon>eudicotyledons</taxon>
        <taxon>Gunneridae</taxon>
        <taxon>Pentapetalae</taxon>
        <taxon>asterids</taxon>
        <taxon>Ericales</taxon>
        <taxon>Actinidiaceae</taxon>
        <taxon>Actinidia</taxon>
    </lineage>
</organism>
<dbReference type="Proteomes" id="UP000585474">
    <property type="component" value="Unassembled WGS sequence"/>
</dbReference>
<proteinExistence type="predicted"/>
<gene>
    <name evidence="3" type="ORF">Acr_22g0002360</name>
</gene>
<dbReference type="OrthoDB" id="10477649at2759"/>
<keyword evidence="1" id="KW-0175">Coiled coil</keyword>
<feature type="region of interest" description="Disordered" evidence="2">
    <location>
        <begin position="20"/>
        <end position="81"/>
    </location>
</feature>